<sequence length="95" mass="10916">MEQNGSILFLLSKTELFKVLNLSWNSNFGDLKYPINALNCLKFQNSFIFKNRKRKGRFYKEIALVPVESSDAAILAAKKALSKQSNPRLFLSRNM</sequence>
<keyword evidence="2" id="KW-1185">Reference proteome</keyword>
<protein>
    <submittedName>
        <fullName evidence="1">Uncharacterized protein</fullName>
    </submittedName>
</protein>
<reference evidence="1 2" key="1">
    <citation type="journal article" date="2018" name="Sci. Rep.">
        <title>Genomic signatures of local adaptation to the degree of environmental predictability in rotifers.</title>
        <authorList>
            <person name="Franch-Gras L."/>
            <person name="Hahn C."/>
            <person name="Garcia-Roger E.M."/>
            <person name="Carmona M.J."/>
            <person name="Serra M."/>
            <person name="Gomez A."/>
        </authorList>
    </citation>
    <scope>NUCLEOTIDE SEQUENCE [LARGE SCALE GENOMIC DNA]</scope>
    <source>
        <strain evidence="1">HYR1</strain>
    </source>
</reference>
<gene>
    <name evidence="1" type="ORF">BpHYR1_001378</name>
</gene>
<name>A0A3M7PDW2_BRAPC</name>
<dbReference type="Proteomes" id="UP000276133">
    <property type="component" value="Unassembled WGS sequence"/>
</dbReference>
<dbReference type="AlphaFoldDB" id="A0A3M7PDW2"/>
<organism evidence="1 2">
    <name type="scientific">Brachionus plicatilis</name>
    <name type="common">Marine rotifer</name>
    <name type="synonym">Brachionus muelleri</name>
    <dbReference type="NCBI Taxonomy" id="10195"/>
    <lineage>
        <taxon>Eukaryota</taxon>
        <taxon>Metazoa</taxon>
        <taxon>Spiralia</taxon>
        <taxon>Gnathifera</taxon>
        <taxon>Rotifera</taxon>
        <taxon>Eurotatoria</taxon>
        <taxon>Monogononta</taxon>
        <taxon>Pseudotrocha</taxon>
        <taxon>Ploima</taxon>
        <taxon>Brachionidae</taxon>
        <taxon>Brachionus</taxon>
    </lineage>
</organism>
<evidence type="ECO:0000313" key="2">
    <source>
        <dbReference type="Proteomes" id="UP000276133"/>
    </source>
</evidence>
<dbReference type="EMBL" id="REGN01011580">
    <property type="protein sequence ID" value="RMZ97169.1"/>
    <property type="molecule type" value="Genomic_DNA"/>
</dbReference>
<proteinExistence type="predicted"/>
<comment type="caution">
    <text evidence="1">The sequence shown here is derived from an EMBL/GenBank/DDBJ whole genome shotgun (WGS) entry which is preliminary data.</text>
</comment>
<evidence type="ECO:0000313" key="1">
    <source>
        <dbReference type="EMBL" id="RMZ97169.1"/>
    </source>
</evidence>
<accession>A0A3M7PDW2</accession>